<dbReference type="AlphaFoldDB" id="A0A382Z3Y6"/>
<dbReference type="EMBL" id="UINC01180532">
    <property type="protein sequence ID" value="SVD89775.1"/>
    <property type="molecule type" value="Genomic_DNA"/>
</dbReference>
<gene>
    <name evidence="1" type="ORF">METZ01_LOCUS442629</name>
</gene>
<sequence>MEIIMKDKINTFDEIRVTLSEYIQDVSYQTVAKNTGASESTVKAWRYYNRVPRIKQAKSLIQASQGLLSWESIYGPAEQKNSDRAIRGK</sequence>
<accession>A0A382Z3Y6</accession>
<name>A0A382Z3Y6_9ZZZZ</name>
<protein>
    <recommendedName>
        <fullName evidence="2">HTH cro/C1-type domain-containing protein</fullName>
    </recommendedName>
</protein>
<evidence type="ECO:0000313" key="1">
    <source>
        <dbReference type="EMBL" id="SVD89775.1"/>
    </source>
</evidence>
<organism evidence="1">
    <name type="scientific">marine metagenome</name>
    <dbReference type="NCBI Taxonomy" id="408172"/>
    <lineage>
        <taxon>unclassified sequences</taxon>
        <taxon>metagenomes</taxon>
        <taxon>ecological metagenomes</taxon>
    </lineage>
</organism>
<evidence type="ECO:0008006" key="2">
    <source>
        <dbReference type="Google" id="ProtNLM"/>
    </source>
</evidence>
<reference evidence="1" key="1">
    <citation type="submission" date="2018-05" db="EMBL/GenBank/DDBJ databases">
        <authorList>
            <person name="Lanie J.A."/>
            <person name="Ng W.-L."/>
            <person name="Kazmierczak K.M."/>
            <person name="Andrzejewski T.M."/>
            <person name="Davidsen T.M."/>
            <person name="Wayne K.J."/>
            <person name="Tettelin H."/>
            <person name="Glass J.I."/>
            <person name="Rusch D."/>
            <person name="Podicherti R."/>
            <person name="Tsui H.-C.T."/>
            <person name="Winkler M.E."/>
        </authorList>
    </citation>
    <scope>NUCLEOTIDE SEQUENCE</scope>
</reference>
<proteinExistence type="predicted"/>